<reference evidence="3" key="1">
    <citation type="submission" date="2016-06" db="EMBL/GenBank/DDBJ databases">
        <title>Parallel loss of symbiosis genes in relatives of nitrogen-fixing non-legume Parasponia.</title>
        <authorList>
            <person name="Van Velzen R."/>
            <person name="Holmer R."/>
            <person name="Bu F."/>
            <person name="Rutten L."/>
            <person name="Van Zeijl A."/>
            <person name="Liu W."/>
            <person name="Santuari L."/>
            <person name="Cao Q."/>
            <person name="Sharma T."/>
            <person name="Shen D."/>
            <person name="Roswanjaya Y."/>
            <person name="Wardhani T."/>
            <person name="Kalhor M.S."/>
            <person name="Jansen J."/>
            <person name="Van den Hoogen J."/>
            <person name="Gungor B."/>
            <person name="Hartog M."/>
            <person name="Hontelez J."/>
            <person name="Verver J."/>
            <person name="Yang W.-C."/>
            <person name="Schijlen E."/>
            <person name="Repin R."/>
            <person name="Schilthuizen M."/>
            <person name="Schranz E."/>
            <person name="Heidstra R."/>
            <person name="Miyata K."/>
            <person name="Fedorova E."/>
            <person name="Kohlen W."/>
            <person name="Bisseling T."/>
            <person name="Smit S."/>
            <person name="Geurts R."/>
        </authorList>
    </citation>
    <scope>NUCLEOTIDE SEQUENCE [LARGE SCALE GENOMIC DNA]</scope>
    <source>
        <strain evidence="3">cv. RG33-2</strain>
    </source>
</reference>
<evidence type="ECO:0000313" key="3">
    <source>
        <dbReference type="Proteomes" id="UP000237000"/>
    </source>
</evidence>
<sequence>MIAKKRYALLDADDEDDDDKGTVSIDSATENEKKQHPVEKGRKKSDVQNEDDEDIAQGEENRQIRRRTKSDEDNDLEWMQWFSQFKRYFVFSLPTRPFMVS</sequence>
<gene>
    <name evidence="2" type="ORF">TorRG33x02_149530</name>
</gene>
<feature type="compositionally biased region" description="Acidic residues" evidence="1">
    <location>
        <begin position="48"/>
        <end position="57"/>
    </location>
</feature>
<keyword evidence="3" id="KW-1185">Reference proteome</keyword>
<name>A0A2P5EUR8_TREOI</name>
<dbReference type="Proteomes" id="UP000237000">
    <property type="component" value="Unassembled WGS sequence"/>
</dbReference>
<dbReference type="EMBL" id="JXTC01000096">
    <property type="protein sequence ID" value="PON89282.1"/>
    <property type="molecule type" value="Genomic_DNA"/>
</dbReference>
<proteinExistence type="predicted"/>
<organism evidence="2 3">
    <name type="scientific">Trema orientale</name>
    <name type="common">Charcoal tree</name>
    <name type="synonym">Celtis orientalis</name>
    <dbReference type="NCBI Taxonomy" id="63057"/>
    <lineage>
        <taxon>Eukaryota</taxon>
        <taxon>Viridiplantae</taxon>
        <taxon>Streptophyta</taxon>
        <taxon>Embryophyta</taxon>
        <taxon>Tracheophyta</taxon>
        <taxon>Spermatophyta</taxon>
        <taxon>Magnoliopsida</taxon>
        <taxon>eudicotyledons</taxon>
        <taxon>Gunneridae</taxon>
        <taxon>Pentapetalae</taxon>
        <taxon>rosids</taxon>
        <taxon>fabids</taxon>
        <taxon>Rosales</taxon>
        <taxon>Cannabaceae</taxon>
        <taxon>Trema</taxon>
    </lineage>
</organism>
<evidence type="ECO:0000256" key="1">
    <source>
        <dbReference type="SAM" id="MobiDB-lite"/>
    </source>
</evidence>
<protein>
    <submittedName>
        <fullName evidence="2">Uncharacterized protein</fullName>
    </submittedName>
</protein>
<feature type="compositionally biased region" description="Basic and acidic residues" evidence="1">
    <location>
        <begin position="30"/>
        <end position="47"/>
    </location>
</feature>
<feature type="region of interest" description="Disordered" evidence="1">
    <location>
        <begin position="1"/>
        <end position="71"/>
    </location>
</feature>
<dbReference type="AlphaFoldDB" id="A0A2P5EUR8"/>
<dbReference type="InParanoid" id="A0A2P5EUR8"/>
<accession>A0A2P5EUR8</accession>
<evidence type="ECO:0000313" key="2">
    <source>
        <dbReference type="EMBL" id="PON89282.1"/>
    </source>
</evidence>
<comment type="caution">
    <text evidence="2">The sequence shown here is derived from an EMBL/GenBank/DDBJ whole genome shotgun (WGS) entry which is preliminary data.</text>
</comment>